<dbReference type="Pfam" id="PF01674">
    <property type="entry name" value="Lipase_2"/>
    <property type="match status" value="1"/>
</dbReference>
<name>A0A1H2ZAS6_9PSEU</name>
<protein>
    <submittedName>
        <fullName evidence="2">Triacylglycerol esterase/lipase EstA, alpha/beta hydrolase fold</fullName>
    </submittedName>
</protein>
<organism evidence="2 3">
    <name type="scientific">Amycolatopsis xylanica</name>
    <dbReference type="NCBI Taxonomy" id="589385"/>
    <lineage>
        <taxon>Bacteria</taxon>
        <taxon>Bacillati</taxon>
        <taxon>Actinomycetota</taxon>
        <taxon>Actinomycetes</taxon>
        <taxon>Pseudonocardiales</taxon>
        <taxon>Pseudonocardiaceae</taxon>
        <taxon>Amycolatopsis</taxon>
    </lineage>
</organism>
<dbReference type="Gene3D" id="3.40.50.1820">
    <property type="entry name" value="alpha/beta hydrolase"/>
    <property type="match status" value="1"/>
</dbReference>
<dbReference type="InterPro" id="IPR002918">
    <property type="entry name" value="Lipase_EstA/Esterase_EstB"/>
</dbReference>
<accession>A0A1H2ZAS6</accession>
<dbReference type="RefSeq" id="WP_091288330.1">
    <property type="nucleotide sequence ID" value="NZ_FNON01000002.1"/>
</dbReference>
<evidence type="ECO:0000256" key="1">
    <source>
        <dbReference type="SAM" id="SignalP"/>
    </source>
</evidence>
<feature type="signal peptide" evidence="1">
    <location>
        <begin position="1"/>
        <end position="22"/>
    </location>
</feature>
<reference evidence="2 3" key="1">
    <citation type="submission" date="2016-10" db="EMBL/GenBank/DDBJ databases">
        <authorList>
            <person name="de Groot N.N."/>
        </authorList>
    </citation>
    <scope>NUCLEOTIDE SEQUENCE [LARGE SCALE GENOMIC DNA]</scope>
    <source>
        <strain evidence="2 3">CPCC 202699</strain>
    </source>
</reference>
<dbReference type="AlphaFoldDB" id="A0A1H2ZAS6"/>
<dbReference type="InterPro" id="IPR029058">
    <property type="entry name" value="AB_hydrolase_fold"/>
</dbReference>
<dbReference type="GO" id="GO:0016042">
    <property type="term" value="P:lipid catabolic process"/>
    <property type="evidence" value="ECO:0007669"/>
    <property type="project" value="InterPro"/>
</dbReference>
<gene>
    <name evidence="2" type="ORF">SAMN05421504_102447</name>
</gene>
<sequence>MRRSALLVVLMLVAGLATVAPAGALYGLNDWSCRPSEAHPEPVVLVHGTGDNKDYTWRMLGPMLISRGYCAYSLTYGVLPGAPVVGDVVGGLTPIEDSAAELKTFIDRVLTTTGKSKVDIVGYSQGTLLPTYYAKFLGGGGKINRYISLAPLWNGTNVAGAADTYALLRTLGLGWLTNLITNCAACPEVLTGSDLLARMQDGGIFLPDVTYTNIVTMYDQNIVPYTSGLGEGTNIVLQDTCVEDHVNHVGMPVDPNALGHVLNALDPPHAAPVPCVPMGPVAPRQ</sequence>
<evidence type="ECO:0000313" key="3">
    <source>
        <dbReference type="Proteomes" id="UP000199515"/>
    </source>
</evidence>
<dbReference type="OrthoDB" id="8871309at2"/>
<dbReference type="GO" id="GO:0016298">
    <property type="term" value="F:lipase activity"/>
    <property type="evidence" value="ECO:0007669"/>
    <property type="project" value="TreeGrafter"/>
</dbReference>
<dbReference type="PANTHER" id="PTHR32015">
    <property type="entry name" value="FASTING INDUCED LIPASE"/>
    <property type="match status" value="1"/>
</dbReference>
<dbReference type="STRING" id="589385.SAMN05421504_102447"/>
<dbReference type="SUPFAM" id="SSF53474">
    <property type="entry name" value="alpha/beta-Hydrolases"/>
    <property type="match status" value="1"/>
</dbReference>
<keyword evidence="2" id="KW-0378">Hydrolase</keyword>
<dbReference type="Proteomes" id="UP000199515">
    <property type="component" value="Unassembled WGS sequence"/>
</dbReference>
<keyword evidence="1" id="KW-0732">Signal</keyword>
<dbReference type="EMBL" id="FNON01000002">
    <property type="protein sequence ID" value="SDX14603.1"/>
    <property type="molecule type" value="Genomic_DNA"/>
</dbReference>
<feature type="chain" id="PRO_5038552019" evidence="1">
    <location>
        <begin position="23"/>
        <end position="285"/>
    </location>
</feature>
<dbReference type="PANTHER" id="PTHR32015:SF1">
    <property type="entry name" value="LIPASE"/>
    <property type="match status" value="1"/>
</dbReference>
<evidence type="ECO:0000313" key="2">
    <source>
        <dbReference type="EMBL" id="SDX14603.1"/>
    </source>
</evidence>
<keyword evidence="3" id="KW-1185">Reference proteome</keyword>
<proteinExistence type="predicted"/>